<comment type="caution">
    <text evidence="3">The sequence shown here is derived from an EMBL/GenBank/DDBJ whole genome shotgun (WGS) entry which is preliminary data.</text>
</comment>
<reference evidence="3 4" key="1">
    <citation type="submission" date="2020-08" db="EMBL/GenBank/DDBJ databases">
        <title>A Genomic Blueprint of the Chicken Gut Microbiome.</title>
        <authorList>
            <person name="Gilroy R."/>
            <person name="Ravi A."/>
            <person name="Getino M."/>
            <person name="Pursley I."/>
            <person name="Horton D.L."/>
            <person name="Alikhan N.-F."/>
            <person name="Baker D."/>
            <person name="Gharbi K."/>
            <person name="Hall N."/>
            <person name="Watson M."/>
            <person name="Adriaenssens E.M."/>
            <person name="Foster-Nyarko E."/>
            <person name="Jarju S."/>
            <person name="Secka A."/>
            <person name="Antonio M."/>
            <person name="Oren A."/>
            <person name="Chaudhuri R."/>
            <person name="La Ragione R.M."/>
            <person name="Hildebrand F."/>
            <person name="Pallen M.J."/>
        </authorList>
    </citation>
    <scope>NUCLEOTIDE SEQUENCE [LARGE SCALE GENOMIC DNA]</scope>
    <source>
        <strain evidence="3 4">Sa2YVA2</strain>
    </source>
</reference>
<dbReference type="EMBL" id="JACSQN010000025">
    <property type="protein sequence ID" value="MBD7986233.1"/>
    <property type="molecule type" value="Genomic_DNA"/>
</dbReference>
<dbReference type="Proteomes" id="UP000626786">
    <property type="component" value="Unassembled WGS sequence"/>
</dbReference>
<dbReference type="InterPro" id="IPR025672">
    <property type="entry name" value="Sigma_reg_C_dom"/>
</dbReference>
<evidence type="ECO:0000256" key="1">
    <source>
        <dbReference type="SAM" id="Phobius"/>
    </source>
</evidence>
<sequence>MKDNHDMDQLFNFDHKEKDLITSAKRKSTWRMTWISGLVSVLILTLVVLIKLQLTPWLLDREIIAQEFYYEVHGANTFVGLWDESIRLIGSSAKAPRYKLVQGQPVYRGDVTNDSSPVEVHVSADPLQAYDYYGNKMMQFIHPQTASSDVPNDLFGMDAMLDNTIIEMGVSFNDAYSLDSVRRMLPEGLDLQWVWVDAFPVIEEEEAFEMILTENEVIGYPLIDETGKEIMDPIEHFMDVLEIGKDRGGRYKQEIASIQAAMHETRTLDETTKNVIGAVVIGDKEALRNLRNDPMVRATSVGAIVHPVIGKGEMENE</sequence>
<dbReference type="Pfam" id="PF13791">
    <property type="entry name" value="Sigma_reg_C"/>
    <property type="match status" value="1"/>
</dbReference>
<accession>A0ABR8UEQ6</accession>
<name>A0ABR8UEQ6_9BACL</name>
<evidence type="ECO:0000313" key="4">
    <source>
        <dbReference type="Proteomes" id="UP000626786"/>
    </source>
</evidence>
<keyword evidence="1" id="KW-0812">Transmembrane</keyword>
<proteinExistence type="predicted"/>
<organism evidence="3 4">
    <name type="scientific">Sporosarcina quadrami</name>
    <dbReference type="NCBI Taxonomy" id="2762234"/>
    <lineage>
        <taxon>Bacteria</taxon>
        <taxon>Bacillati</taxon>
        <taxon>Bacillota</taxon>
        <taxon>Bacilli</taxon>
        <taxon>Bacillales</taxon>
        <taxon>Caryophanaceae</taxon>
        <taxon>Sporosarcina</taxon>
    </lineage>
</organism>
<evidence type="ECO:0000313" key="3">
    <source>
        <dbReference type="EMBL" id="MBD7986233.1"/>
    </source>
</evidence>
<protein>
    <submittedName>
        <fullName evidence="3">Anti sigma factor C-terminal domain-containing protein</fullName>
    </submittedName>
</protein>
<evidence type="ECO:0000259" key="2">
    <source>
        <dbReference type="Pfam" id="PF13791"/>
    </source>
</evidence>
<keyword evidence="4" id="KW-1185">Reference proteome</keyword>
<feature type="domain" description="Sigma factor regulator C-terminal" evidence="2">
    <location>
        <begin position="158"/>
        <end position="302"/>
    </location>
</feature>
<keyword evidence="1" id="KW-0472">Membrane</keyword>
<dbReference type="RefSeq" id="WP_191696059.1">
    <property type="nucleotide sequence ID" value="NZ_JACSQN010000025.1"/>
</dbReference>
<keyword evidence="1" id="KW-1133">Transmembrane helix</keyword>
<feature type="transmembrane region" description="Helical" evidence="1">
    <location>
        <begin position="34"/>
        <end position="54"/>
    </location>
</feature>
<gene>
    <name evidence="3" type="ORF">H9649_16810</name>
</gene>